<dbReference type="PANTHER" id="PTHR43798">
    <property type="entry name" value="MONOACYLGLYCEROL LIPASE"/>
    <property type="match status" value="1"/>
</dbReference>
<keyword evidence="2" id="KW-0378">Hydrolase</keyword>
<gene>
    <name evidence="2" type="ORF">I540_1803</name>
</gene>
<dbReference type="AlphaFoldDB" id="X8DV63"/>
<dbReference type="InterPro" id="IPR050266">
    <property type="entry name" value="AB_hydrolase_sf"/>
</dbReference>
<comment type="caution">
    <text evidence="2">The sequence shown here is derived from an EMBL/GenBank/DDBJ whole genome shotgun (WGS) entry which is preliminary data.</text>
</comment>
<reference evidence="2 3" key="1">
    <citation type="submission" date="2013-12" db="EMBL/GenBank/DDBJ databases">
        <authorList>
            <person name="Zelazny A."/>
            <person name="Olivier K."/>
            <person name="Holland S."/>
            <person name="Lenaerts A."/>
            <person name="Ordway D."/>
            <person name="DeGroote M.A."/>
            <person name="Parker T."/>
            <person name="Sizemore C."/>
            <person name="Tallon L.J."/>
            <person name="Sadzewicz L.K."/>
            <person name="Sengamalay N."/>
            <person name="Fraser C.M."/>
            <person name="Hine E."/>
            <person name="Shefchek K.A."/>
            <person name="Das S.P."/>
            <person name="Tettelin H."/>
        </authorList>
    </citation>
    <scope>NUCLEOTIDE SEQUENCE [LARGE SCALE GENOMIC DNA]</scope>
    <source>
        <strain evidence="2 3">1513</strain>
    </source>
</reference>
<organism evidence="2 3">
    <name type="scientific">Mycobacteroides abscessus subsp. bolletii 1513</name>
    <dbReference type="NCBI Taxonomy" id="1299321"/>
    <lineage>
        <taxon>Bacteria</taxon>
        <taxon>Bacillati</taxon>
        <taxon>Actinomycetota</taxon>
        <taxon>Actinomycetes</taxon>
        <taxon>Mycobacteriales</taxon>
        <taxon>Mycobacteriaceae</taxon>
        <taxon>Mycobacteroides</taxon>
        <taxon>Mycobacteroides abscessus</taxon>
    </lineage>
</organism>
<dbReference type="EMBL" id="JAOJ01000002">
    <property type="protein sequence ID" value="EUA71603.1"/>
    <property type="molecule type" value="Genomic_DNA"/>
</dbReference>
<dbReference type="PANTHER" id="PTHR43798:SF5">
    <property type="entry name" value="MONOACYLGLYCEROL LIPASE ABHD6"/>
    <property type="match status" value="1"/>
</dbReference>
<dbReference type="GO" id="GO:0046464">
    <property type="term" value="P:acylglycerol catabolic process"/>
    <property type="evidence" value="ECO:0007669"/>
    <property type="project" value="TreeGrafter"/>
</dbReference>
<dbReference type="PATRIC" id="fig|1299321.3.peg.1734"/>
<proteinExistence type="predicted"/>
<sequence length="278" mass="29709">MSEHRRTSLSVDGHRLAYRQFGSGERVVVLSHAFLTSHYLEHAWAQELAARGFRVICLDLLGTTADERPLEPDRYNSQALGRQLIGALDALGIERAVLGGTSVGANISIEAAALAPERVAGLLLEGPFLEHGIGAAGYLWSAGLTLFTLGRPLVWLAGAVARSFPETEQPILGLIRAFLTAPRRDRRRSCGDAGGPDGPPRAVRRSVNVPTMILSLTADPLHPASDAHSLAADIVGAQVVSAGTLATLRFWPRRVTPAIVSFLVETFGIDVTTRQADA</sequence>
<accession>X8DV63</accession>
<dbReference type="GO" id="GO:0016020">
    <property type="term" value="C:membrane"/>
    <property type="evidence" value="ECO:0007669"/>
    <property type="project" value="TreeGrafter"/>
</dbReference>
<dbReference type="GO" id="GO:0047372">
    <property type="term" value="F:monoacylglycerol lipase activity"/>
    <property type="evidence" value="ECO:0007669"/>
    <property type="project" value="TreeGrafter"/>
</dbReference>
<evidence type="ECO:0000313" key="2">
    <source>
        <dbReference type="EMBL" id="EUA71603.1"/>
    </source>
</evidence>
<dbReference type="InterPro" id="IPR000073">
    <property type="entry name" value="AB_hydrolase_1"/>
</dbReference>
<dbReference type="Gene3D" id="3.40.50.1820">
    <property type="entry name" value="alpha/beta hydrolase"/>
    <property type="match status" value="1"/>
</dbReference>
<feature type="domain" description="AB hydrolase-1" evidence="1">
    <location>
        <begin position="27"/>
        <end position="128"/>
    </location>
</feature>
<dbReference type="Proteomes" id="UP000023351">
    <property type="component" value="Unassembled WGS sequence"/>
</dbReference>
<evidence type="ECO:0000259" key="1">
    <source>
        <dbReference type="Pfam" id="PF00561"/>
    </source>
</evidence>
<protein>
    <submittedName>
        <fullName evidence="2">Alpha/beta hydrolase fold family protein</fullName>
    </submittedName>
</protein>
<name>X8DV63_9MYCO</name>
<dbReference type="SUPFAM" id="SSF53474">
    <property type="entry name" value="alpha/beta-Hydrolases"/>
    <property type="match status" value="1"/>
</dbReference>
<dbReference type="InterPro" id="IPR029058">
    <property type="entry name" value="AB_hydrolase_fold"/>
</dbReference>
<evidence type="ECO:0000313" key="3">
    <source>
        <dbReference type="Proteomes" id="UP000023351"/>
    </source>
</evidence>
<dbReference type="Pfam" id="PF00561">
    <property type="entry name" value="Abhydrolase_1"/>
    <property type="match status" value="1"/>
</dbReference>